<keyword evidence="2" id="KW-0732">Signal</keyword>
<proteinExistence type="predicted"/>
<protein>
    <submittedName>
        <fullName evidence="4">Aminopeptidase</fullName>
    </submittedName>
</protein>
<gene>
    <name evidence="4" type="ORF">CF165_45915</name>
</gene>
<dbReference type="Pfam" id="PF05576">
    <property type="entry name" value="Peptidase_S37"/>
    <property type="match status" value="1"/>
</dbReference>
<dbReference type="PANTHER" id="PTHR11010">
    <property type="entry name" value="PROTEASE S28 PRO-X CARBOXYPEPTIDASE-RELATED"/>
    <property type="match status" value="1"/>
</dbReference>
<dbReference type="PANTHER" id="PTHR11010:SF38">
    <property type="entry name" value="LYSOSOMAL PRO-X CARBOXYPEPTIDASE"/>
    <property type="match status" value="1"/>
</dbReference>
<dbReference type="AlphaFoldDB" id="A0A229SLD8"/>
<evidence type="ECO:0000313" key="5">
    <source>
        <dbReference type="Proteomes" id="UP000215199"/>
    </source>
</evidence>
<dbReference type="InterPro" id="IPR029058">
    <property type="entry name" value="AB_hydrolase_fold"/>
</dbReference>
<dbReference type="EMBL" id="NMUL01000070">
    <property type="protein sequence ID" value="OXM59797.1"/>
    <property type="molecule type" value="Genomic_DNA"/>
</dbReference>
<dbReference type="ESTHER" id="9pseu-a0a229sld8">
    <property type="family name" value="Peptidase_S37"/>
</dbReference>
<accession>A0A229SLD8</accession>
<dbReference type="GO" id="GO:0006508">
    <property type="term" value="P:proteolysis"/>
    <property type="evidence" value="ECO:0007669"/>
    <property type="project" value="UniProtKB-KW"/>
</dbReference>
<keyword evidence="5" id="KW-1185">Reference proteome</keyword>
<sequence length="466" mass="51439">MLGLPGVNDAVVTRGDGKLSRRRSHAAIAVAAMVVAGLLGTTTAGAAASGYSTVVQSDIGDQLRAVPGLTVVSEEPSPVSGYRLFALDYLQPVDHHDPAGGFFKQRVQLLHRSENRPTVLYTNGYEVPAQVSLSEPAQMLDANQLVVGQRFFTGSRPEPADWSKLTIWQAASDHHRLISALRRVYSGRWIGSGIAKGGAAAVYYRRFYPDDVAGVVSYGAPDNVDDDEDSRYNAFLENVGTPKCRQGLKDIQRAALRKRDEIVPRYEAWAAANGFTFDQVIGSADRAFELIVMHLRYAFWQFYLTEDCVRIPPATASADQIWDFLDEIVSWQTPVDQTLLARSAWFYQAVNQMGFPSVRAPYLAGLLHYPDIHEAVNLLPPSLRPTHDPYAMEDIDQWVRTRSSRMLFVNGGNDPSPAEHFVPGQRDSYAFTAPGASYRTGRIATLPDHDKEIATAAVRRWAGVGR</sequence>
<keyword evidence="3" id="KW-0378">Hydrolase</keyword>
<dbReference type="SUPFAM" id="SSF53474">
    <property type="entry name" value="alpha/beta-Hydrolases"/>
    <property type="match status" value="1"/>
</dbReference>
<dbReference type="Gene3D" id="3.40.50.1820">
    <property type="entry name" value="alpha/beta hydrolase"/>
    <property type="match status" value="1"/>
</dbReference>
<evidence type="ECO:0000256" key="2">
    <source>
        <dbReference type="ARBA" id="ARBA00022729"/>
    </source>
</evidence>
<name>A0A229SLD8_9PSEU</name>
<reference evidence="5" key="1">
    <citation type="submission" date="2017-07" db="EMBL/GenBank/DDBJ databases">
        <title>Comparative genome mining reveals phylogenetic distribution patterns of secondary metabolites in Amycolatopsis.</title>
        <authorList>
            <person name="Adamek M."/>
            <person name="Alanjary M."/>
            <person name="Sales-Ortells H."/>
            <person name="Goodfellow M."/>
            <person name="Bull A.T."/>
            <person name="Kalinowski J."/>
            <person name="Ziemert N."/>
        </authorList>
    </citation>
    <scope>NUCLEOTIDE SEQUENCE [LARGE SCALE GENOMIC DNA]</scope>
    <source>
        <strain evidence="5">H5</strain>
    </source>
</reference>
<dbReference type="GO" id="GO:0004177">
    <property type="term" value="F:aminopeptidase activity"/>
    <property type="evidence" value="ECO:0007669"/>
    <property type="project" value="UniProtKB-KW"/>
</dbReference>
<evidence type="ECO:0000313" key="4">
    <source>
        <dbReference type="EMBL" id="OXM59797.1"/>
    </source>
</evidence>
<dbReference type="InterPro" id="IPR008761">
    <property type="entry name" value="Peptidase_S37"/>
</dbReference>
<dbReference type="GO" id="GO:0008239">
    <property type="term" value="F:dipeptidyl-peptidase activity"/>
    <property type="evidence" value="ECO:0007669"/>
    <property type="project" value="TreeGrafter"/>
</dbReference>
<keyword evidence="4" id="KW-0031">Aminopeptidase</keyword>
<organism evidence="4 5">
    <name type="scientific">Amycolatopsis vastitatis</name>
    <dbReference type="NCBI Taxonomy" id="1905142"/>
    <lineage>
        <taxon>Bacteria</taxon>
        <taxon>Bacillati</taxon>
        <taxon>Actinomycetota</taxon>
        <taxon>Actinomycetes</taxon>
        <taxon>Pseudonocardiales</taxon>
        <taxon>Pseudonocardiaceae</taxon>
        <taxon>Amycolatopsis</taxon>
    </lineage>
</organism>
<evidence type="ECO:0000256" key="3">
    <source>
        <dbReference type="ARBA" id="ARBA00022801"/>
    </source>
</evidence>
<dbReference type="Proteomes" id="UP000215199">
    <property type="component" value="Unassembled WGS sequence"/>
</dbReference>
<keyword evidence="1" id="KW-0645">Protease</keyword>
<evidence type="ECO:0000256" key="1">
    <source>
        <dbReference type="ARBA" id="ARBA00022670"/>
    </source>
</evidence>
<comment type="caution">
    <text evidence="4">The sequence shown here is derived from an EMBL/GenBank/DDBJ whole genome shotgun (WGS) entry which is preliminary data.</text>
</comment>